<dbReference type="GO" id="GO:0006270">
    <property type="term" value="P:DNA replication initiation"/>
    <property type="evidence" value="ECO:0007669"/>
    <property type="project" value="InterPro"/>
</dbReference>
<dbReference type="InterPro" id="IPR000525">
    <property type="entry name" value="Initiator_Rep_WH1"/>
</dbReference>
<dbReference type="Gene3D" id="1.10.10.10">
    <property type="entry name" value="Winged helix-like DNA-binding domain superfamily/Winged helix DNA-binding domain"/>
    <property type="match status" value="2"/>
</dbReference>
<dbReference type="InterPro" id="IPR036388">
    <property type="entry name" value="WH-like_DNA-bd_sf"/>
</dbReference>
<reference evidence="2" key="1">
    <citation type="journal article" date="2021" name="Proc. Natl. Acad. Sci. U.S.A.">
        <title>A Catalog of Tens of Thousands of Viruses from Human Metagenomes Reveals Hidden Associations with Chronic Diseases.</title>
        <authorList>
            <person name="Tisza M.J."/>
            <person name="Buck C.B."/>
        </authorList>
    </citation>
    <scope>NUCLEOTIDE SEQUENCE</scope>
    <source>
        <strain evidence="2">CtHG14</strain>
    </source>
</reference>
<organism evidence="2">
    <name type="scientific">virus sp. ctHG14</name>
    <dbReference type="NCBI Taxonomy" id="2827626"/>
    <lineage>
        <taxon>Viruses</taxon>
    </lineage>
</organism>
<dbReference type="Pfam" id="PF01051">
    <property type="entry name" value="Rep3_N"/>
    <property type="match status" value="1"/>
</dbReference>
<dbReference type="GO" id="GO:0003887">
    <property type="term" value="F:DNA-directed DNA polymerase activity"/>
    <property type="evidence" value="ECO:0007669"/>
    <property type="project" value="InterPro"/>
</dbReference>
<dbReference type="Pfam" id="PF21205">
    <property type="entry name" value="Rep3_C"/>
    <property type="match status" value="1"/>
</dbReference>
<sequence length="395" mass="46725">MARKKIGPITSLGNGDKLTVQKSLPLFSLWRSELSLAEFKILDTYLSRIDSHKPDRRTVVFEKGELEKILGVKKINNQDLKARLKHLMGNVIEVQDDSEKQGFRLVTLFEEATADQDDYGLWQVKLECSQKAMKYFFNIENLGYLRYKLRCITLLTSRYTYIMFTYLEQNRFRKSWEVQLDELRQILDCDKEELYKEYKFFNQKILKRVQKEMDEKTECRYTYEPIKKGRTVVGIRFEVETLPILEVQVPEAPVPKEGEPDRPMWEAALKEWKLSQAQLDELQTLLVTVPTHKLPSCQKEDLEKVYYQYMAQKAAEIKRRNEQKRIRSRFSYLRKLMQEDIASKPPQEGNQKSQAVARGTQAFQNFTERKNNNYTGKIMDKLKSDLKEFQENQSC</sequence>
<feature type="domain" description="Initiator Rep protein WH1" evidence="1">
    <location>
        <begin position="30"/>
        <end position="167"/>
    </location>
</feature>
<accession>A0A8S5RIK1</accession>
<name>A0A8S5RIK1_9VIRU</name>
<proteinExistence type="predicted"/>
<evidence type="ECO:0000259" key="1">
    <source>
        <dbReference type="Pfam" id="PF01051"/>
    </source>
</evidence>
<dbReference type="InterPro" id="IPR036390">
    <property type="entry name" value="WH_DNA-bd_sf"/>
</dbReference>
<evidence type="ECO:0000313" key="2">
    <source>
        <dbReference type="EMBL" id="DAE31208.1"/>
    </source>
</evidence>
<dbReference type="SUPFAM" id="SSF46785">
    <property type="entry name" value="Winged helix' DNA-binding domain"/>
    <property type="match status" value="2"/>
</dbReference>
<protein>
    <submittedName>
        <fullName evidence="2">DNA REPLICATION protein</fullName>
    </submittedName>
</protein>
<dbReference type="EMBL" id="BK059106">
    <property type="protein sequence ID" value="DAE31208.1"/>
    <property type="molecule type" value="Genomic_DNA"/>
</dbReference>